<protein>
    <submittedName>
        <fullName evidence="3">Uncharacterized protein</fullName>
    </submittedName>
</protein>
<reference evidence="3" key="1">
    <citation type="submission" date="2022-11" db="UniProtKB">
        <authorList>
            <consortium name="WormBaseParasite"/>
        </authorList>
    </citation>
    <scope>IDENTIFICATION</scope>
</reference>
<name>A0A915A3V9_PARUN</name>
<dbReference type="AlphaFoldDB" id="A0A915A3V9"/>
<evidence type="ECO:0000313" key="2">
    <source>
        <dbReference type="Proteomes" id="UP000887569"/>
    </source>
</evidence>
<sequence>TPMRPICAAALLLCSLVVDVTPERDYEDEPRMRTHFCYVSFEEIYVTESVSDPTVKCVFNEKRDAKEEEIFKLCNSINLNGHLTDGIIHLHQKVSTRVRANVGVCSH</sequence>
<dbReference type="WBParaSite" id="PgE519_g001_t02">
    <property type="protein sequence ID" value="PgE519_g001_t02"/>
    <property type="gene ID" value="PgE519_g001"/>
</dbReference>
<feature type="signal peptide" evidence="1">
    <location>
        <begin position="1"/>
        <end position="22"/>
    </location>
</feature>
<keyword evidence="2" id="KW-1185">Reference proteome</keyword>
<accession>A0A915A3V9</accession>
<evidence type="ECO:0000313" key="3">
    <source>
        <dbReference type="WBParaSite" id="PgE519_g001_t02"/>
    </source>
</evidence>
<proteinExistence type="predicted"/>
<dbReference type="Proteomes" id="UP000887569">
    <property type="component" value="Unplaced"/>
</dbReference>
<feature type="chain" id="PRO_5037111987" evidence="1">
    <location>
        <begin position="23"/>
        <end position="107"/>
    </location>
</feature>
<evidence type="ECO:0000256" key="1">
    <source>
        <dbReference type="SAM" id="SignalP"/>
    </source>
</evidence>
<keyword evidence="1" id="KW-0732">Signal</keyword>
<organism evidence="2 3">
    <name type="scientific">Parascaris univalens</name>
    <name type="common">Nematode worm</name>
    <dbReference type="NCBI Taxonomy" id="6257"/>
    <lineage>
        <taxon>Eukaryota</taxon>
        <taxon>Metazoa</taxon>
        <taxon>Ecdysozoa</taxon>
        <taxon>Nematoda</taxon>
        <taxon>Chromadorea</taxon>
        <taxon>Rhabditida</taxon>
        <taxon>Spirurina</taxon>
        <taxon>Ascaridomorpha</taxon>
        <taxon>Ascaridoidea</taxon>
        <taxon>Ascarididae</taxon>
        <taxon>Parascaris</taxon>
    </lineage>
</organism>